<dbReference type="KEGG" id="bte:BTH_I2083"/>
<dbReference type="HOGENOM" id="CLU_3372650_0_0_4"/>
<proteinExistence type="predicted"/>
<organism evidence="1 2">
    <name type="scientific">Burkholderia thailandensis (strain ATCC 700388 / DSM 13276 / CCUG 48851 / CIP 106301 / E264)</name>
    <dbReference type="NCBI Taxonomy" id="271848"/>
    <lineage>
        <taxon>Bacteria</taxon>
        <taxon>Pseudomonadati</taxon>
        <taxon>Pseudomonadota</taxon>
        <taxon>Betaproteobacteria</taxon>
        <taxon>Burkholderiales</taxon>
        <taxon>Burkholderiaceae</taxon>
        <taxon>Burkholderia</taxon>
        <taxon>pseudomallei group</taxon>
    </lineage>
</organism>
<evidence type="ECO:0000313" key="1">
    <source>
        <dbReference type="EMBL" id="ABC38510.1"/>
    </source>
</evidence>
<dbReference type="Proteomes" id="UP000001930">
    <property type="component" value="Chromosome I"/>
</dbReference>
<dbReference type="AlphaFoldDB" id="Q2SWU2"/>
<evidence type="ECO:0000313" key="2">
    <source>
        <dbReference type="Proteomes" id="UP000001930"/>
    </source>
</evidence>
<reference evidence="1 2" key="1">
    <citation type="journal article" date="2005" name="BMC Genomics">
        <title>Bacterial genome adaptation to niches: divergence of the potential virulence genes in three Burkholderia species of different survival strategies.</title>
        <authorList>
            <person name="Kim H.S."/>
            <person name="Schell M.A."/>
            <person name="Yu Y."/>
            <person name="Ulrich R.L."/>
            <person name="Sarria S.H."/>
            <person name="Nierman W.C."/>
            <person name="DeShazer D."/>
        </authorList>
    </citation>
    <scope>NUCLEOTIDE SEQUENCE [LARGE SCALE GENOMIC DNA]</scope>
    <source>
        <strain evidence="2">ATCC 700388 / DSM 13276 / CCUG 48851 / CIP 106301 / E264</strain>
    </source>
</reference>
<dbReference type="EMBL" id="CP000086">
    <property type="protein sequence ID" value="ABC38510.1"/>
    <property type="molecule type" value="Genomic_DNA"/>
</dbReference>
<protein>
    <submittedName>
        <fullName evidence="1">Uncharacterized protein</fullName>
    </submittedName>
</protein>
<gene>
    <name evidence="1" type="ordered locus">BTH_I2083</name>
</gene>
<sequence length="34" mass="3048">MAVADVAAQLRQGGGAVSGGIGKGGGCAIATTCV</sequence>
<name>Q2SWU2_BURTA</name>
<keyword evidence="2" id="KW-1185">Reference proteome</keyword>
<accession>Q2SWU2</accession>